<organism evidence="1 2">
    <name type="scientific">Tepidamorphus gemmatus</name>
    <dbReference type="NCBI Taxonomy" id="747076"/>
    <lineage>
        <taxon>Bacteria</taxon>
        <taxon>Pseudomonadati</taxon>
        <taxon>Pseudomonadota</taxon>
        <taxon>Alphaproteobacteria</taxon>
        <taxon>Hyphomicrobiales</taxon>
        <taxon>Tepidamorphaceae</taxon>
        <taxon>Tepidamorphus</taxon>
    </lineage>
</organism>
<accession>A0A4R3LXS9</accession>
<dbReference type="Proteomes" id="UP000295678">
    <property type="component" value="Unassembled WGS sequence"/>
</dbReference>
<dbReference type="RefSeq" id="WP_132807667.1">
    <property type="nucleotide sequence ID" value="NZ_SMAK01000013.1"/>
</dbReference>
<reference evidence="1 2" key="1">
    <citation type="submission" date="2019-03" db="EMBL/GenBank/DDBJ databases">
        <title>Genomic Encyclopedia of Type Strains, Phase IV (KMG-IV): sequencing the most valuable type-strain genomes for metagenomic binning, comparative biology and taxonomic classification.</title>
        <authorList>
            <person name="Goeker M."/>
        </authorList>
    </citation>
    <scope>NUCLEOTIDE SEQUENCE [LARGE SCALE GENOMIC DNA]</scope>
    <source>
        <strain evidence="1 2">DSM 19345</strain>
    </source>
</reference>
<name>A0A4R3LXS9_9HYPH</name>
<protein>
    <submittedName>
        <fullName evidence="1">Uncharacterized protein</fullName>
    </submittedName>
</protein>
<sequence length="108" mass="12526">MRTAPALIIPDEHVEIGNALKHCRPMLMLLMRRTPPSSPIHRDAARAIDVLDRLRTRLDCHLHLTVAATRDPRLLLSSVYSGTRWLAWREYDPDEMDRDDFAAWALDR</sequence>
<gene>
    <name evidence="1" type="ORF">EDC22_1134</name>
</gene>
<proteinExistence type="predicted"/>
<evidence type="ECO:0000313" key="2">
    <source>
        <dbReference type="Proteomes" id="UP000295678"/>
    </source>
</evidence>
<dbReference type="AlphaFoldDB" id="A0A4R3LXS9"/>
<comment type="caution">
    <text evidence="1">The sequence shown here is derived from an EMBL/GenBank/DDBJ whole genome shotgun (WGS) entry which is preliminary data.</text>
</comment>
<dbReference type="EMBL" id="SMAK01000013">
    <property type="protein sequence ID" value="TCT05383.1"/>
    <property type="molecule type" value="Genomic_DNA"/>
</dbReference>
<evidence type="ECO:0000313" key="1">
    <source>
        <dbReference type="EMBL" id="TCT05383.1"/>
    </source>
</evidence>
<keyword evidence="2" id="KW-1185">Reference proteome</keyword>
<dbReference type="OrthoDB" id="7364412at2"/>